<feature type="domain" description="Amidohydrolase-related" evidence="2">
    <location>
        <begin position="51"/>
        <end position="399"/>
    </location>
</feature>
<dbReference type="InterPro" id="IPR032466">
    <property type="entry name" value="Metal_Hydrolase"/>
</dbReference>
<dbReference type="AlphaFoldDB" id="A0A9D1N824"/>
<gene>
    <name evidence="3" type="ORF">IAD25_08030</name>
</gene>
<dbReference type="SUPFAM" id="SSF51556">
    <property type="entry name" value="Metallo-dependent hydrolases"/>
    <property type="match status" value="1"/>
</dbReference>
<dbReference type="Pfam" id="PF01979">
    <property type="entry name" value="Amidohydro_1"/>
    <property type="match status" value="1"/>
</dbReference>
<sequence length="429" mass="47262">MLFKDITILNEDMEIEEHRYVSITGDHISYIGNEPPAESHDREIDGRGRLLMSGFFNAHAHSPMTLMRGYGENMALQDWLTKKIFPFEDKLYPQAVYWATMLAMAESLKFGIVSSSDMYYFCEDMAKAVIDSGAKDNISRSVVNPAGIRPESLESFREMKDFYREFHGAAEGRIKVDMSLHAEYTSDLATAEALADHARSLGDVNMQVHVSETATEHRECLERHGLTPAAYLEKAGIFDVPTVAAHCVWSTEEDLDIFRKKGVTVAANPVSNMKLASGICDVKKVLEKGVDLAIGTDSVASNNSLDFIEEIKTMMIGCKVATGDPTAVSAKDALRAATAGGAKAQGRYDSGSLKEGYKADVIMLDISGANMHPVHSLINNLVYSSSGSDVVMTLVDGKVLWEKGEYTTIDIEKTIYQVEKATENILERL</sequence>
<evidence type="ECO:0000259" key="2">
    <source>
        <dbReference type="Pfam" id="PF01979"/>
    </source>
</evidence>
<dbReference type="PANTHER" id="PTHR43794">
    <property type="entry name" value="AMINOHYDROLASE SSNA-RELATED"/>
    <property type="match status" value="1"/>
</dbReference>
<accession>A0A9D1N824</accession>
<name>A0A9D1N824_9FIRM</name>
<dbReference type="PANTHER" id="PTHR43794:SF11">
    <property type="entry name" value="AMIDOHYDROLASE-RELATED DOMAIN-CONTAINING PROTEIN"/>
    <property type="match status" value="1"/>
</dbReference>
<dbReference type="SUPFAM" id="SSF51338">
    <property type="entry name" value="Composite domain of metallo-dependent hydrolases"/>
    <property type="match status" value="1"/>
</dbReference>
<reference evidence="3" key="1">
    <citation type="submission" date="2020-10" db="EMBL/GenBank/DDBJ databases">
        <authorList>
            <person name="Gilroy R."/>
        </authorList>
    </citation>
    <scope>NUCLEOTIDE SEQUENCE</scope>
    <source>
        <strain evidence="3">ChiSjej4B22-8349</strain>
    </source>
</reference>
<comment type="caution">
    <text evidence="3">The sequence shown here is derived from an EMBL/GenBank/DDBJ whole genome shotgun (WGS) entry which is preliminary data.</text>
</comment>
<evidence type="ECO:0000256" key="1">
    <source>
        <dbReference type="ARBA" id="ARBA00022801"/>
    </source>
</evidence>
<proteinExistence type="predicted"/>
<dbReference type="InterPro" id="IPR006680">
    <property type="entry name" value="Amidohydro-rel"/>
</dbReference>
<dbReference type="Gene3D" id="2.30.40.10">
    <property type="entry name" value="Urease, subunit C, domain 1"/>
    <property type="match status" value="1"/>
</dbReference>
<dbReference type="InterPro" id="IPR011059">
    <property type="entry name" value="Metal-dep_hydrolase_composite"/>
</dbReference>
<evidence type="ECO:0000313" key="3">
    <source>
        <dbReference type="EMBL" id="HIU96635.1"/>
    </source>
</evidence>
<reference evidence="3" key="2">
    <citation type="journal article" date="2021" name="PeerJ">
        <title>Extensive microbial diversity within the chicken gut microbiome revealed by metagenomics and culture.</title>
        <authorList>
            <person name="Gilroy R."/>
            <person name="Ravi A."/>
            <person name="Getino M."/>
            <person name="Pursley I."/>
            <person name="Horton D.L."/>
            <person name="Alikhan N.F."/>
            <person name="Baker D."/>
            <person name="Gharbi K."/>
            <person name="Hall N."/>
            <person name="Watson M."/>
            <person name="Adriaenssens E.M."/>
            <person name="Foster-Nyarko E."/>
            <person name="Jarju S."/>
            <person name="Secka A."/>
            <person name="Antonio M."/>
            <person name="Oren A."/>
            <person name="Chaudhuri R.R."/>
            <person name="La Ragione R."/>
            <person name="Hildebrand F."/>
            <person name="Pallen M.J."/>
        </authorList>
    </citation>
    <scope>NUCLEOTIDE SEQUENCE</scope>
    <source>
        <strain evidence="3">ChiSjej4B22-8349</strain>
    </source>
</reference>
<dbReference type="EMBL" id="DVOB01000167">
    <property type="protein sequence ID" value="HIU96635.1"/>
    <property type="molecule type" value="Genomic_DNA"/>
</dbReference>
<dbReference type="Gene3D" id="3.20.20.140">
    <property type="entry name" value="Metal-dependent hydrolases"/>
    <property type="match status" value="1"/>
</dbReference>
<protein>
    <submittedName>
        <fullName evidence="3">Amidohydrolase</fullName>
    </submittedName>
</protein>
<evidence type="ECO:0000313" key="4">
    <source>
        <dbReference type="Proteomes" id="UP000824130"/>
    </source>
</evidence>
<keyword evidence="1" id="KW-0378">Hydrolase</keyword>
<dbReference type="GO" id="GO:0016810">
    <property type="term" value="F:hydrolase activity, acting on carbon-nitrogen (but not peptide) bonds"/>
    <property type="evidence" value="ECO:0007669"/>
    <property type="project" value="InterPro"/>
</dbReference>
<dbReference type="Proteomes" id="UP000824130">
    <property type="component" value="Unassembled WGS sequence"/>
</dbReference>
<organism evidence="3 4">
    <name type="scientific">Candidatus Allocopromorpha excrementipullorum</name>
    <dbReference type="NCBI Taxonomy" id="2840743"/>
    <lineage>
        <taxon>Bacteria</taxon>
        <taxon>Bacillati</taxon>
        <taxon>Bacillota</taxon>
        <taxon>Clostridia</taxon>
        <taxon>Eubacteriales</taxon>
        <taxon>Eubacteriaceae</taxon>
        <taxon>Eubacteriaceae incertae sedis</taxon>
        <taxon>Candidatus Allocopromorpha</taxon>
    </lineage>
</organism>
<dbReference type="CDD" id="cd01298">
    <property type="entry name" value="ATZ_TRZ_like"/>
    <property type="match status" value="1"/>
</dbReference>
<dbReference type="InterPro" id="IPR050287">
    <property type="entry name" value="MTA/SAH_deaminase"/>
</dbReference>